<name>X1PBQ2_9ZZZZ</name>
<comment type="caution">
    <text evidence="1">The sequence shown here is derived from an EMBL/GenBank/DDBJ whole genome shotgun (WGS) entry which is preliminary data.</text>
</comment>
<gene>
    <name evidence="1" type="ORF">S06H3_40309</name>
</gene>
<protein>
    <submittedName>
        <fullName evidence="1">Uncharacterized protein</fullName>
    </submittedName>
</protein>
<evidence type="ECO:0000313" key="1">
    <source>
        <dbReference type="EMBL" id="GAI36445.1"/>
    </source>
</evidence>
<organism evidence="1">
    <name type="scientific">marine sediment metagenome</name>
    <dbReference type="NCBI Taxonomy" id="412755"/>
    <lineage>
        <taxon>unclassified sequences</taxon>
        <taxon>metagenomes</taxon>
        <taxon>ecological metagenomes</taxon>
    </lineage>
</organism>
<dbReference type="AlphaFoldDB" id="X1PBQ2"/>
<accession>X1PBQ2</accession>
<feature type="non-terminal residue" evidence="1">
    <location>
        <position position="1"/>
    </location>
</feature>
<sequence>ERLKSNKVFQNLTDNQKKQVLRGRWKLPSWRAIAIDAGVSEMIASHMYSFLAGYAHSSMLSVVQMVEAHRDRREEVHVNSAMVTMNLIIANMVREYCGLFSKAQEVLRKDHEGSYIVDWWIQVGRYLNELTKID</sequence>
<dbReference type="EMBL" id="BARV01024727">
    <property type="protein sequence ID" value="GAI36445.1"/>
    <property type="molecule type" value="Genomic_DNA"/>
</dbReference>
<reference evidence="1" key="1">
    <citation type="journal article" date="2014" name="Front. Microbiol.">
        <title>High frequency of phylogenetically diverse reductive dehalogenase-homologous genes in deep subseafloor sedimentary metagenomes.</title>
        <authorList>
            <person name="Kawai M."/>
            <person name="Futagami T."/>
            <person name="Toyoda A."/>
            <person name="Takaki Y."/>
            <person name="Nishi S."/>
            <person name="Hori S."/>
            <person name="Arai W."/>
            <person name="Tsubouchi T."/>
            <person name="Morono Y."/>
            <person name="Uchiyama I."/>
            <person name="Ito T."/>
            <person name="Fujiyama A."/>
            <person name="Inagaki F."/>
            <person name="Takami H."/>
        </authorList>
    </citation>
    <scope>NUCLEOTIDE SEQUENCE</scope>
    <source>
        <strain evidence="1">Expedition CK06-06</strain>
    </source>
</reference>
<proteinExistence type="predicted"/>